<evidence type="ECO:0000259" key="1">
    <source>
        <dbReference type="Pfam" id="PF20250"/>
    </source>
</evidence>
<evidence type="ECO:0000313" key="3">
    <source>
        <dbReference type="Proteomes" id="UP000219252"/>
    </source>
</evidence>
<sequence length="523" mass="58298">MKIFENEYFKILEENGKLFIQTNKVGFPLKNFQEIINIHPRIKLTNFALLKNVLSTVTTQPIEVGKYLPLIEIEIANNKMSASIYINETKQSINTKKDEILNEIHSQIREKGIVHGLLPIDFSKIETSKAFLIAKGTDPIKGNDAKVTYIEIPERKPVIREDGRADYFEMNFIFEIKEGDLLGEKIAAEPGIPGKNIYGEDIPAPPGNDIPFKYDRKTAKEVQEDGKIILRATSNGVFEQSQGLVSVSRHLPIDGDVGYDTGNIQFDGSISIRGTVQNGFSVLATGDIAIEDIEGVNGAKLIHSTNGDIFIRGGIFGLGKTIVEAGKNIFVKHVNEANLIAGNEIVIGSYALGSNITGNKIIVDERKGKIIGGKAVAKDTIITAISGNKMERRTELIIESITRQEQLDLMQEKAQILKALHEEIIQITSQLNNTQQYTEKMNEKQLSAFHQLKQLVEDKKIEAEKIDVKIKEMMSQFRKTTKEEVVVRKEAYPGTFIQIGRKSCLLTKGTNGTFRIENGELNV</sequence>
<reference evidence="3" key="1">
    <citation type="submission" date="2017-08" db="EMBL/GenBank/DDBJ databases">
        <authorList>
            <person name="Varghese N."/>
            <person name="Submissions S."/>
        </authorList>
    </citation>
    <scope>NUCLEOTIDE SEQUENCE [LARGE SCALE GENOMIC DNA]</scope>
    <source>
        <strain evidence="3">JC23</strain>
    </source>
</reference>
<dbReference type="OrthoDB" id="1279at2"/>
<dbReference type="PANTHER" id="PTHR38032">
    <property type="entry name" value="POLYMERASE-RELATED"/>
    <property type="match status" value="1"/>
</dbReference>
<proteinExistence type="predicted"/>
<dbReference type="PANTHER" id="PTHR38032:SF1">
    <property type="entry name" value="RNA-BINDING PROTEIN KHPB N-TERMINAL DOMAIN-CONTAINING PROTEIN"/>
    <property type="match status" value="1"/>
</dbReference>
<dbReference type="Pfam" id="PF20250">
    <property type="entry name" value="FapA_N"/>
    <property type="match status" value="1"/>
</dbReference>
<keyword evidence="3" id="KW-1185">Reference proteome</keyword>
<dbReference type="InterPro" id="IPR005646">
    <property type="entry name" value="FapA"/>
</dbReference>
<dbReference type="InterPro" id="IPR046865">
    <property type="entry name" value="FapA_b_solenoid"/>
</dbReference>
<organism evidence="2 3">
    <name type="scientific">Ureibacillus acetophenoni</name>
    <dbReference type="NCBI Taxonomy" id="614649"/>
    <lineage>
        <taxon>Bacteria</taxon>
        <taxon>Bacillati</taxon>
        <taxon>Bacillota</taxon>
        <taxon>Bacilli</taxon>
        <taxon>Bacillales</taxon>
        <taxon>Caryophanaceae</taxon>
        <taxon>Ureibacillus</taxon>
    </lineage>
</organism>
<name>A0A285U2P8_9BACL</name>
<accession>A0A285U2P8</accession>
<dbReference type="InterPro" id="IPR046866">
    <property type="entry name" value="FapA_N"/>
</dbReference>
<dbReference type="RefSeq" id="WP_097148194.1">
    <property type="nucleotide sequence ID" value="NZ_OBQC01000002.1"/>
</dbReference>
<dbReference type="Pfam" id="PF03961">
    <property type="entry name" value="FapA"/>
    <property type="match status" value="1"/>
</dbReference>
<dbReference type="Proteomes" id="UP000219252">
    <property type="component" value="Unassembled WGS sequence"/>
</dbReference>
<gene>
    <name evidence="2" type="ORF">SAMN05877842_102106</name>
</gene>
<dbReference type="EMBL" id="OBQC01000002">
    <property type="protein sequence ID" value="SOC36112.1"/>
    <property type="molecule type" value="Genomic_DNA"/>
</dbReference>
<evidence type="ECO:0000313" key="2">
    <source>
        <dbReference type="EMBL" id="SOC36112.1"/>
    </source>
</evidence>
<protein>
    <recommendedName>
        <fullName evidence="1">Flagellar Assembly Protein A N-terminal region domain-containing protein</fullName>
    </recommendedName>
</protein>
<dbReference type="AlphaFoldDB" id="A0A285U2P8"/>
<feature type="domain" description="Flagellar Assembly Protein A N-terminal region" evidence="1">
    <location>
        <begin position="71"/>
        <end position="239"/>
    </location>
</feature>